<dbReference type="AlphaFoldDB" id="A0AAW2P9M6"/>
<feature type="region of interest" description="Disordered" evidence="1">
    <location>
        <begin position="166"/>
        <end position="206"/>
    </location>
</feature>
<feature type="region of interest" description="Disordered" evidence="1">
    <location>
        <begin position="97"/>
        <end position="135"/>
    </location>
</feature>
<evidence type="ECO:0000256" key="1">
    <source>
        <dbReference type="SAM" id="MobiDB-lite"/>
    </source>
</evidence>
<comment type="caution">
    <text evidence="2">The sequence shown here is derived from an EMBL/GenBank/DDBJ whole genome shotgun (WGS) entry which is preliminary data.</text>
</comment>
<dbReference type="PANTHER" id="PTHR34194:SF2">
    <property type="entry name" value="F14J8.16 PROTEIN"/>
    <property type="match status" value="1"/>
</dbReference>
<feature type="compositionally biased region" description="Basic and acidic residues" evidence="1">
    <location>
        <begin position="113"/>
        <end position="124"/>
    </location>
</feature>
<feature type="compositionally biased region" description="Polar residues" evidence="1">
    <location>
        <begin position="363"/>
        <end position="385"/>
    </location>
</feature>
<protein>
    <submittedName>
        <fullName evidence="2">Uncharacterized protein</fullName>
    </submittedName>
</protein>
<dbReference type="PANTHER" id="PTHR34194">
    <property type="entry name" value="F14J8.16 PROTEIN"/>
    <property type="match status" value="1"/>
</dbReference>
<dbReference type="EMBL" id="JACGWM010000009">
    <property type="protein sequence ID" value="KAL0351536.1"/>
    <property type="molecule type" value="Genomic_DNA"/>
</dbReference>
<organism evidence="2">
    <name type="scientific">Sesamum calycinum</name>
    <dbReference type="NCBI Taxonomy" id="2727403"/>
    <lineage>
        <taxon>Eukaryota</taxon>
        <taxon>Viridiplantae</taxon>
        <taxon>Streptophyta</taxon>
        <taxon>Embryophyta</taxon>
        <taxon>Tracheophyta</taxon>
        <taxon>Spermatophyta</taxon>
        <taxon>Magnoliopsida</taxon>
        <taxon>eudicotyledons</taxon>
        <taxon>Gunneridae</taxon>
        <taxon>Pentapetalae</taxon>
        <taxon>asterids</taxon>
        <taxon>lamiids</taxon>
        <taxon>Lamiales</taxon>
        <taxon>Pedaliaceae</taxon>
        <taxon>Sesamum</taxon>
    </lineage>
</organism>
<feature type="compositionally biased region" description="Basic residues" evidence="1">
    <location>
        <begin position="178"/>
        <end position="190"/>
    </location>
</feature>
<evidence type="ECO:0000313" key="2">
    <source>
        <dbReference type="EMBL" id="KAL0351536.1"/>
    </source>
</evidence>
<feature type="compositionally biased region" description="Basic and acidic residues" evidence="1">
    <location>
        <begin position="166"/>
        <end position="175"/>
    </location>
</feature>
<accession>A0AAW2P9M6</accession>
<name>A0AAW2P9M6_9LAMI</name>
<feature type="region of interest" description="Disordered" evidence="1">
    <location>
        <begin position="48"/>
        <end position="69"/>
    </location>
</feature>
<gene>
    <name evidence="2" type="ORF">Scaly_1542300</name>
</gene>
<proteinExistence type="predicted"/>
<reference evidence="2" key="2">
    <citation type="journal article" date="2024" name="Plant">
        <title>Genomic evolution and insights into agronomic trait innovations of Sesamum species.</title>
        <authorList>
            <person name="Miao H."/>
            <person name="Wang L."/>
            <person name="Qu L."/>
            <person name="Liu H."/>
            <person name="Sun Y."/>
            <person name="Le M."/>
            <person name="Wang Q."/>
            <person name="Wei S."/>
            <person name="Zheng Y."/>
            <person name="Lin W."/>
            <person name="Duan Y."/>
            <person name="Cao H."/>
            <person name="Xiong S."/>
            <person name="Wang X."/>
            <person name="Wei L."/>
            <person name="Li C."/>
            <person name="Ma Q."/>
            <person name="Ju M."/>
            <person name="Zhao R."/>
            <person name="Li G."/>
            <person name="Mu C."/>
            <person name="Tian Q."/>
            <person name="Mei H."/>
            <person name="Zhang T."/>
            <person name="Gao T."/>
            <person name="Zhang H."/>
        </authorList>
    </citation>
    <scope>NUCLEOTIDE SEQUENCE</scope>
    <source>
        <strain evidence="2">KEN8</strain>
    </source>
</reference>
<feature type="compositionally biased region" description="Basic and acidic residues" evidence="1">
    <location>
        <begin position="48"/>
        <end position="62"/>
    </location>
</feature>
<feature type="region of interest" description="Disordered" evidence="1">
    <location>
        <begin position="355"/>
        <end position="390"/>
    </location>
</feature>
<feature type="region of interest" description="Disordered" evidence="1">
    <location>
        <begin position="249"/>
        <end position="274"/>
    </location>
</feature>
<feature type="compositionally biased region" description="Polar residues" evidence="1">
    <location>
        <begin position="261"/>
        <end position="270"/>
    </location>
</feature>
<reference evidence="2" key="1">
    <citation type="submission" date="2020-06" db="EMBL/GenBank/DDBJ databases">
        <authorList>
            <person name="Li T."/>
            <person name="Hu X."/>
            <person name="Zhang T."/>
            <person name="Song X."/>
            <person name="Zhang H."/>
            <person name="Dai N."/>
            <person name="Sheng W."/>
            <person name="Hou X."/>
            <person name="Wei L."/>
        </authorList>
    </citation>
    <scope>NUCLEOTIDE SEQUENCE</scope>
    <source>
        <strain evidence="2">KEN8</strain>
        <tissue evidence="2">Leaf</tissue>
    </source>
</reference>
<sequence>MVLGAVEFARLQNFVPKDVFDDLQDARARNTLLDNELCEIKRQVKNVKSEKRKEAVNEHNDDSTEEENDPQYELFLKHLKEHNESYVLEYEKDSSPVVIKYNGDTDSDEDSDQEPRRMTRDSAKEFNNNVGPDPEDLHIQHKAELEHDHNVYKGSSRTLLNRMRDMKSRQRHDLKPTSVKKIKHQTRRKSKNDAAKVDNVKGSPNNMVPDPEYLHLHQNVEQEDKNLHEGNTSLIERTYGVNYLKKQDGRKLKGTMKQKIRSSNQMPGSENQRKHGLQFDSVEKTLAQRKSRNVAYKVQNKKGSPNDMVQDSEYLLHKNVKPEDNNYVHMHKGHTAVNENIDGVKDEKRPEERKLTRDMEQNVGPSNQIPVANNQCKHEPQTTSAKKTRRLTLGKSRNQIEKVDIGKYLPSKFRDAKDSKCLMTNENIAGNNLEEGQDDVEILDSAAFLQEGISSPFVASKKFSRSVEGKGIQRIGRSSAYDEFRRQMLDVLRKPYDKEEYADHQARVRNGSYLDYHPDVGKKLKKHRYNRRKRLAILRGFFFWLQHLTREGAFKPWKDGECLAVEPEDPRETSSPES</sequence>